<dbReference type="Proteomes" id="UP000593573">
    <property type="component" value="Unassembled WGS sequence"/>
</dbReference>
<evidence type="ECO:0000313" key="2">
    <source>
        <dbReference type="Proteomes" id="UP000593573"/>
    </source>
</evidence>
<sequence length="55" mass="6625">MTSRKRNGWSFFKIFMRRTSSGEPHGYFRMRSCTDVIILIGSRYLESRELLVMLY</sequence>
<reference evidence="1 2" key="1">
    <citation type="journal article" date="2019" name="Genome Biol. Evol.">
        <title>Insights into the evolution of the New World diploid cottons (Gossypium, subgenus Houzingenia) based on genome sequencing.</title>
        <authorList>
            <person name="Grover C.E."/>
            <person name="Arick M.A. 2nd"/>
            <person name="Thrash A."/>
            <person name="Conover J.L."/>
            <person name="Sanders W.S."/>
            <person name="Peterson D.G."/>
            <person name="Frelichowski J.E."/>
            <person name="Scheffler J.A."/>
            <person name="Scheffler B.E."/>
            <person name="Wendel J.F."/>
        </authorList>
    </citation>
    <scope>NUCLEOTIDE SEQUENCE [LARGE SCALE GENOMIC DNA]</scope>
    <source>
        <strain evidence="1">57</strain>
        <tissue evidence="1">Leaf</tissue>
    </source>
</reference>
<organism evidence="1 2">
    <name type="scientific">Gossypium klotzschianum</name>
    <dbReference type="NCBI Taxonomy" id="34286"/>
    <lineage>
        <taxon>Eukaryota</taxon>
        <taxon>Viridiplantae</taxon>
        <taxon>Streptophyta</taxon>
        <taxon>Embryophyta</taxon>
        <taxon>Tracheophyta</taxon>
        <taxon>Spermatophyta</taxon>
        <taxon>Magnoliopsida</taxon>
        <taxon>eudicotyledons</taxon>
        <taxon>Gunneridae</taxon>
        <taxon>Pentapetalae</taxon>
        <taxon>rosids</taxon>
        <taxon>malvids</taxon>
        <taxon>Malvales</taxon>
        <taxon>Malvaceae</taxon>
        <taxon>Malvoideae</taxon>
        <taxon>Gossypium</taxon>
    </lineage>
</organism>
<keyword evidence="2" id="KW-1185">Reference proteome</keyword>
<accession>A0A7J8W9Z7</accession>
<gene>
    <name evidence="1" type="ORF">Goklo_007510</name>
</gene>
<protein>
    <submittedName>
        <fullName evidence="1">Uncharacterized protein</fullName>
    </submittedName>
</protein>
<evidence type="ECO:0000313" key="1">
    <source>
        <dbReference type="EMBL" id="MBA0671846.1"/>
    </source>
</evidence>
<name>A0A7J8W9Z7_9ROSI</name>
<dbReference type="EMBL" id="JABFAB010242438">
    <property type="protein sequence ID" value="MBA0671846.1"/>
    <property type="molecule type" value="Genomic_DNA"/>
</dbReference>
<proteinExistence type="predicted"/>
<dbReference type="AlphaFoldDB" id="A0A7J8W9Z7"/>
<dbReference type="OrthoDB" id="10363323at2759"/>
<comment type="caution">
    <text evidence="1">The sequence shown here is derived from an EMBL/GenBank/DDBJ whole genome shotgun (WGS) entry which is preliminary data.</text>
</comment>